<dbReference type="InterPro" id="IPR027417">
    <property type="entry name" value="P-loop_NTPase"/>
</dbReference>
<name>A0A1H0HFS7_9ACTN</name>
<dbReference type="Proteomes" id="UP000198741">
    <property type="component" value="Chromosome I"/>
</dbReference>
<dbReference type="PANTHER" id="PTHR30486">
    <property type="entry name" value="TWITCHING MOTILITY PROTEIN PILT"/>
    <property type="match status" value="1"/>
</dbReference>
<protein>
    <submittedName>
        <fullName evidence="3">Pilus assembly protein CpaF</fullName>
    </submittedName>
</protein>
<dbReference type="EMBL" id="LT629710">
    <property type="protein sequence ID" value="SDO18069.1"/>
    <property type="molecule type" value="Genomic_DNA"/>
</dbReference>
<dbReference type="RefSeq" id="WP_090474029.1">
    <property type="nucleotide sequence ID" value="NZ_LT629710.1"/>
</dbReference>
<comment type="similarity">
    <text evidence="1">Belongs to the GSP E family.</text>
</comment>
<dbReference type="PANTHER" id="PTHR30486:SF6">
    <property type="entry name" value="TYPE IV PILUS RETRACTATION ATPASE PILT"/>
    <property type="match status" value="1"/>
</dbReference>
<dbReference type="InterPro" id="IPR050921">
    <property type="entry name" value="T4SS_GSP_E_ATPase"/>
</dbReference>
<sequence length="415" mass="45465">MATATEHIHDEVRELIRRRGVDPITDQRSTRALIDEVISHYEERVPTSSLPPLMDRGGTARFVFDSLAGFGPLQRFLDDREIEEIWINQPGKVFVARNGVSELTTTVLAPGEVRDLVERMLKPSGRRLDLSSPFVDALLPDGSRLHAVIPDITREHLSLNIRKFVVAANGLEDLVARGSMTAHAARFLEASVIAGLNVIVAGGTQAGKTTLLNTLINSIPPRERVITCEEVFELRPNLPDVVAMQTRQPNLEGQGEIRLRRLIKEALRMRPSRIVVGEVRQEESLDLLIALNSGLPGMCSVHANSAREAVIKLCTLPLLAGENVTAAFVVPTVATSIDLVVQVGIDPGGARRVREIVALPGRVESGVVEIADIFTSRGNELVRADGYPPHADRFVRHGIDLPALLSGARHDVREY</sequence>
<evidence type="ECO:0000313" key="3">
    <source>
        <dbReference type="EMBL" id="SDO18069.1"/>
    </source>
</evidence>
<reference evidence="3 4" key="1">
    <citation type="submission" date="2016-10" db="EMBL/GenBank/DDBJ databases">
        <authorList>
            <person name="de Groot N.N."/>
        </authorList>
    </citation>
    <scope>NUCLEOTIDE SEQUENCE [LARGE SCALE GENOMIC DNA]</scope>
    <source>
        <strain evidence="4">P4-7,KCTC 19426,CECT 7604</strain>
    </source>
</reference>
<keyword evidence="4" id="KW-1185">Reference proteome</keyword>
<evidence type="ECO:0000256" key="1">
    <source>
        <dbReference type="ARBA" id="ARBA00006611"/>
    </source>
</evidence>
<feature type="domain" description="Bacterial type II secretion system protein E" evidence="2">
    <location>
        <begin position="68"/>
        <end position="341"/>
    </location>
</feature>
<dbReference type="SUPFAM" id="SSF52540">
    <property type="entry name" value="P-loop containing nucleoside triphosphate hydrolases"/>
    <property type="match status" value="1"/>
</dbReference>
<dbReference type="STRING" id="1090615.SAMN04515671_0057"/>
<dbReference type="Pfam" id="PF00437">
    <property type="entry name" value="T2SSE"/>
    <property type="match status" value="1"/>
</dbReference>
<organism evidence="3 4">
    <name type="scientific">Nakamurella panacisegetis</name>
    <dbReference type="NCBI Taxonomy" id="1090615"/>
    <lineage>
        <taxon>Bacteria</taxon>
        <taxon>Bacillati</taxon>
        <taxon>Actinomycetota</taxon>
        <taxon>Actinomycetes</taxon>
        <taxon>Nakamurellales</taxon>
        <taxon>Nakamurellaceae</taxon>
        <taxon>Nakamurella</taxon>
    </lineage>
</organism>
<dbReference type="CDD" id="cd01130">
    <property type="entry name" value="VirB11-like_ATPase"/>
    <property type="match status" value="1"/>
</dbReference>
<gene>
    <name evidence="3" type="ORF">SAMN04515671_0057</name>
</gene>
<proteinExistence type="inferred from homology"/>
<dbReference type="InterPro" id="IPR001482">
    <property type="entry name" value="T2SS/T4SS_dom"/>
</dbReference>
<accession>A0A1H0HFS7</accession>
<dbReference type="Gene3D" id="3.30.450.380">
    <property type="match status" value="1"/>
</dbReference>
<evidence type="ECO:0000313" key="4">
    <source>
        <dbReference type="Proteomes" id="UP000198741"/>
    </source>
</evidence>
<dbReference type="Gene3D" id="3.40.50.300">
    <property type="entry name" value="P-loop containing nucleotide triphosphate hydrolases"/>
    <property type="match status" value="1"/>
</dbReference>
<evidence type="ECO:0000259" key="2">
    <source>
        <dbReference type="Pfam" id="PF00437"/>
    </source>
</evidence>
<dbReference type="OrthoDB" id="9810761at2"/>
<dbReference type="GO" id="GO:0016887">
    <property type="term" value="F:ATP hydrolysis activity"/>
    <property type="evidence" value="ECO:0007669"/>
    <property type="project" value="InterPro"/>
</dbReference>
<dbReference type="AlphaFoldDB" id="A0A1H0HFS7"/>